<evidence type="ECO:0000256" key="3">
    <source>
        <dbReference type="ARBA" id="ARBA00022989"/>
    </source>
</evidence>
<comment type="caution">
    <text evidence="6">The sequence shown here is derived from an EMBL/GenBank/DDBJ whole genome shotgun (WGS) entry which is preliminary data.</text>
</comment>
<dbReference type="EMBL" id="JXYS01000075">
    <property type="protein sequence ID" value="KJF16725.1"/>
    <property type="molecule type" value="Genomic_DNA"/>
</dbReference>
<dbReference type="Proteomes" id="UP000032360">
    <property type="component" value="Unassembled WGS sequence"/>
</dbReference>
<feature type="transmembrane region" description="Helical" evidence="5">
    <location>
        <begin position="184"/>
        <end position="205"/>
    </location>
</feature>
<dbReference type="Pfam" id="PF01988">
    <property type="entry name" value="VIT1"/>
    <property type="match status" value="1"/>
</dbReference>
<comment type="subcellular location">
    <subcellularLocation>
        <location evidence="1">Endomembrane system</location>
        <topology evidence="1">Multi-pass membrane protein</topology>
    </subcellularLocation>
</comment>
<dbReference type="InterPro" id="IPR008217">
    <property type="entry name" value="Ccc1_fam"/>
</dbReference>
<name>A0A0D8HFI5_9ACTN</name>
<protein>
    <submittedName>
        <fullName evidence="6">VIT family protein</fullName>
    </submittedName>
</protein>
<feature type="transmembrane region" description="Helical" evidence="5">
    <location>
        <begin position="156"/>
        <end position="178"/>
    </location>
</feature>
<keyword evidence="2 5" id="KW-0812">Transmembrane</keyword>
<evidence type="ECO:0000313" key="6">
    <source>
        <dbReference type="EMBL" id="KJF16725.1"/>
    </source>
</evidence>
<keyword evidence="4 5" id="KW-0472">Membrane</keyword>
<feature type="transmembrane region" description="Helical" evidence="5">
    <location>
        <begin position="217"/>
        <end position="238"/>
    </location>
</feature>
<dbReference type="PANTHER" id="PTHR31851">
    <property type="entry name" value="FE(2+)/MN(2+) TRANSPORTER PCL1"/>
    <property type="match status" value="1"/>
</dbReference>
<dbReference type="STRING" id="1280514.AXFE_23900"/>
<accession>A0A0D8HFI5</accession>
<dbReference type="OrthoDB" id="188924at2"/>
<reference evidence="6 7" key="1">
    <citation type="submission" date="2015-01" db="EMBL/GenBank/DDBJ databases">
        <title>Draft genome of the acidophilic iron oxidizer Acidithrix ferrooxidans strain Py-F3.</title>
        <authorList>
            <person name="Poehlein A."/>
            <person name="Eisen S."/>
            <person name="Schloemann M."/>
            <person name="Johnson B.D."/>
            <person name="Daniel R."/>
            <person name="Muehling M."/>
        </authorList>
    </citation>
    <scope>NUCLEOTIDE SEQUENCE [LARGE SCALE GENOMIC DNA]</scope>
    <source>
        <strain evidence="6 7">Py-F3</strain>
    </source>
</reference>
<proteinExistence type="predicted"/>
<dbReference type="PATRIC" id="fig|1280514.3.peg.3156"/>
<organism evidence="6 7">
    <name type="scientific">Acidithrix ferrooxidans</name>
    <dbReference type="NCBI Taxonomy" id="1280514"/>
    <lineage>
        <taxon>Bacteria</taxon>
        <taxon>Bacillati</taxon>
        <taxon>Actinomycetota</taxon>
        <taxon>Acidimicrobiia</taxon>
        <taxon>Acidimicrobiales</taxon>
        <taxon>Acidimicrobiaceae</taxon>
        <taxon>Acidithrix</taxon>
    </lineage>
</organism>
<dbReference type="AlphaFoldDB" id="A0A0D8HFI5"/>
<dbReference type="GO" id="GO:0012505">
    <property type="term" value="C:endomembrane system"/>
    <property type="evidence" value="ECO:0007669"/>
    <property type="project" value="UniProtKB-SubCell"/>
</dbReference>
<evidence type="ECO:0000256" key="5">
    <source>
        <dbReference type="SAM" id="Phobius"/>
    </source>
</evidence>
<sequence>MTSVDDTKKHHPKAEGHKLHRAGWLRAAVLGADDGIVSTASLMIGVAASSASHSVILTAGFAGLAAGAMAMAAGEYVSVSSQRDAEEADLAREAHELEHYPEAELRELAGFYIERGLTKELAVQVAEALSKHDALGSHAREELGILEMSKARPVQAALASAAAFASGAALPIVALVLAPSNIRTIVIVAVAVVALGVIGFLGATVGGAKPWRATLRVMIGGSLAMAVTAAVGALVGHAGL</sequence>
<keyword evidence="3 5" id="KW-1133">Transmembrane helix</keyword>
<dbReference type="RefSeq" id="WP_052606022.1">
    <property type="nucleotide sequence ID" value="NZ_JXYS01000075.1"/>
</dbReference>
<evidence type="ECO:0000256" key="4">
    <source>
        <dbReference type="ARBA" id="ARBA00023136"/>
    </source>
</evidence>
<keyword evidence="7" id="KW-1185">Reference proteome</keyword>
<evidence type="ECO:0000256" key="2">
    <source>
        <dbReference type="ARBA" id="ARBA00022692"/>
    </source>
</evidence>
<evidence type="ECO:0000256" key="1">
    <source>
        <dbReference type="ARBA" id="ARBA00004127"/>
    </source>
</evidence>
<evidence type="ECO:0000313" key="7">
    <source>
        <dbReference type="Proteomes" id="UP000032360"/>
    </source>
</evidence>
<gene>
    <name evidence="6" type="ORF">AXFE_23900</name>
</gene>
<dbReference type="GO" id="GO:0030026">
    <property type="term" value="P:intracellular manganese ion homeostasis"/>
    <property type="evidence" value="ECO:0007669"/>
    <property type="project" value="InterPro"/>
</dbReference>
<feature type="transmembrane region" description="Helical" evidence="5">
    <location>
        <begin position="54"/>
        <end position="73"/>
    </location>
</feature>
<dbReference type="GO" id="GO:0005384">
    <property type="term" value="F:manganese ion transmembrane transporter activity"/>
    <property type="evidence" value="ECO:0007669"/>
    <property type="project" value="InterPro"/>
</dbReference>